<evidence type="ECO:0008006" key="4">
    <source>
        <dbReference type="Google" id="ProtNLM"/>
    </source>
</evidence>
<evidence type="ECO:0000313" key="2">
    <source>
        <dbReference type="EMBL" id="KAJ8499345.1"/>
    </source>
</evidence>
<name>A0AAV8PSR6_ENSVE</name>
<dbReference type="GO" id="GO:0005886">
    <property type="term" value="C:plasma membrane"/>
    <property type="evidence" value="ECO:0007669"/>
    <property type="project" value="TreeGrafter"/>
</dbReference>
<dbReference type="Proteomes" id="UP001222027">
    <property type="component" value="Unassembled WGS sequence"/>
</dbReference>
<comment type="caution">
    <text evidence="2">The sequence shown here is derived from an EMBL/GenBank/DDBJ whole genome shotgun (WGS) entry which is preliminary data.</text>
</comment>
<organism evidence="2 3">
    <name type="scientific">Ensete ventricosum</name>
    <name type="common">Abyssinian banana</name>
    <name type="synonym">Musa ensete</name>
    <dbReference type="NCBI Taxonomy" id="4639"/>
    <lineage>
        <taxon>Eukaryota</taxon>
        <taxon>Viridiplantae</taxon>
        <taxon>Streptophyta</taxon>
        <taxon>Embryophyta</taxon>
        <taxon>Tracheophyta</taxon>
        <taxon>Spermatophyta</taxon>
        <taxon>Magnoliopsida</taxon>
        <taxon>Liliopsida</taxon>
        <taxon>Zingiberales</taxon>
        <taxon>Musaceae</taxon>
        <taxon>Ensete</taxon>
    </lineage>
</organism>
<accession>A0AAV8PSR6</accession>
<gene>
    <name evidence="2" type="ORF">OPV22_009897</name>
</gene>
<evidence type="ECO:0000313" key="3">
    <source>
        <dbReference type="Proteomes" id="UP001222027"/>
    </source>
</evidence>
<dbReference type="InterPro" id="IPR050369">
    <property type="entry name" value="RBOH/FRE"/>
</dbReference>
<sequence>MGSPHHIVDISESDTSVHDLETPVVHGKLDKSAPEQLHIAGTNIAQPKAESSSFECNPLFQTPNIMVKGKEDGTPFEKRFDKSAMNGRASEGELWTLCDKTGDRKITEYEVKEVIILSASANKLSKVKAHAVTYAALVMKELDPNNLGYFEIIASAIAIATVVHTLAHITCDFPRIITCPKPKFMRTLGPNFNYKQPTYPSLQASALLESLACEAQIKSKKANLVRLETTVIADVEHQDTRFPKLFIDRPYGAPTQDYKKYDILLLIGLGIGATPFISISSNLLDNTQSNIVTSY</sequence>
<proteinExistence type="predicted"/>
<keyword evidence="3" id="KW-1185">Reference proteome</keyword>
<dbReference type="InterPro" id="IPR039261">
    <property type="entry name" value="FNR_nucleotide-bd"/>
</dbReference>
<dbReference type="PANTHER" id="PTHR11972">
    <property type="entry name" value="NADPH OXIDASE"/>
    <property type="match status" value="1"/>
</dbReference>
<keyword evidence="1" id="KW-0560">Oxidoreductase</keyword>
<dbReference type="SUPFAM" id="SSF52343">
    <property type="entry name" value="Ferredoxin reductase-like, C-terminal NADP-linked domain"/>
    <property type="match status" value="1"/>
</dbReference>
<dbReference type="GO" id="GO:0016174">
    <property type="term" value="F:NAD(P)H oxidase H2O2-forming activity"/>
    <property type="evidence" value="ECO:0007669"/>
    <property type="project" value="TreeGrafter"/>
</dbReference>
<dbReference type="PANTHER" id="PTHR11972:SF54">
    <property type="entry name" value="RESPIRATORY BURST OXIDASE HOMOLOG PROTEIN J-RELATED"/>
    <property type="match status" value="1"/>
</dbReference>
<protein>
    <recommendedName>
        <fullName evidence="4">Ferric reductase NAD binding domain-containing protein</fullName>
    </recommendedName>
</protein>
<dbReference type="EMBL" id="JAQQAF010000003">
    <property type="protein sequence ID" value="KAJ8499345.1"/>
    <property type="molecule type" value="Genomic_DNA"/>
</dbReference>
<dbReference type="AlphaFoldDB" id="A0AAV8PSR6"/>
<evidence type="ECO:0000256" key="1">
    <source>
        <dbReference type="ARBA" id="ARBA00023002"/>
    </source>
</evidence>
<dbReference type="Gene3D" id="3.40.50.80">
    <property type="entry name" value="Nucleotide-binding domain of ferredoxin-NADP reductase (FNR) module"/>
    <property type="match status" value="1"/>
</dbReference>
<reference evidence="2 3" key="1">
    <citation type="submission" date="2022-12" db="EMBL/GenBank/DDBJ databases">
        <title>Chromosome-scale assembly of the Ensete ventricosum genome.</title>
        <authorList>
            <person name="Dussert Y."/>
            <person name="Stocks J."/>
            <person name="Wendawek A."/>
            <person name="Woldeyes F."/>
            <person name="Nichols R.A."/>
            <person name="Borrell J.S."/>
        </authorList>
    </citation>
    <scope>NUCLEOTIDE SEQUENCE [LARGE SCALE GENOMIC DNA]</scope>
    <source>
        <strain evidence="3">cv. Maze</strain>
        <tissue evidence="2">Seeds</tissue>
    </source>
</reference>